<gene>
    <name evidence="1" type="ORF">S03H2_34594</name>
</gene>
<comment type="caution">
    <text evidence="1">The sequence shown here is derived from an EMBL/GenBank/DDBJ whole genome shotgun (WGS) entry which is preliminary data.</text>
</comment>
<sequence length="110" mass="12774">PSFTQPKTLAIAKFVDVIWFKKNTANPVRFFEIEHSTSVYSGLLRLNDIIIDFPITKATIVIPKSRIKLFESQIARRTFDFSGLYEVCEYMTYNDLEKYFGATEVSKTFD</sequence>
<name>X1HIW6_9ZZZZ</name>
<proteinExistence type="predicted"/>
<dbReference type="EMBL" id="BARU01021121">
    <property type="protein sequence ID" value="GAH56965.1"/>
    <property type="molecule type" value="Genomic_DNA"/>
</dbReference>
<accession>X1HIW6</accession>
<evidence type="ECO:0000313" key="1">
    <source>
        <dbReference type="EMBL" id="GAH56965.1"/>
    </source>
</evidence>
<protein>
    <submittedName>
        <fullName evidence="1">Uncharacterized protein</fullName>
    </submittedName>
</protein>
<organism evidence="1">
    <name type="scientific">marine sediment metagenome</name>
    <dbReference type="NCBI Taxonomy" id="412755"/>
    <lineage>
        <taxon>unclassified sequences</taxon>
        <taxon>metagenomes</taxon>
        <taxon>ecological metagenomes</taxon>
    </lineage>
</organism>
<feature type="non-terminal residue" evidence="1">
    <location>
        <position position="1"/>
    </location>
</feature>
<dbReference type="AlphaFoldDB" id="X1HIW6"/>
<reference evidence="1" key="1">
    <citation type="journal article" date="2014" name="Front. Microbiol.">
        <title>High frequency of phylogenetically diverse reductive dehalogenase-homologous genes in deep subseafloor sedimentary metagenomes.</title>
        <authorList>
            <person name="Kawai M."/>
            <person name="Futagami T."/>
            <person name="Toyoda A."/>
            <person name="Takaki Y."/>
            <person name="Nishi S."/>
            <person name="Hori S."/>
            <person name="Arai W."/>
            <person name="Tsubouchi T."/>
            <person name="Morono Y."/>
            <person name="Uchiyama I."/>
            <person name="Ito T."/>
            <person name="Fujiyama A."/>
            <person name="Inagaki F."/>
            <person name="Takami H."/>
        </authorList>
    </citation>
    <scope>NUCLEOTIDE SEQUENCE</scope>
    <source>
        <strain evidence="1">Expedition CK06-06</strain>
    </source>
</reference>